<dbReference type="InterPro" id="IPR003439">
    <property type="entry name" value="ABC_transporter-like_ATP-bd"/>
</dbReference>
<dbReference type="NCBIfam" id="NF010068">
    <property type="entry name" value="PRK13548.1"/>
    <property type="match status" value="1"/>
</dbReference>
<gene>
    <name evidence="6" type="ORF">APS60_03605</name>
</gene>
<sequence length="245" mass="26457">MEAATFMIGSTTLLHDIDFTAHGGELVALVGPNGAGKSTFLSLVAGDQQPTSGRVLLDGRAVAYWPARQLAQRRAVMTQHHEQAFAFTVREVVGMGRAPYPVGDDEPLIEQCMQQVAVDGLAQRDVTTLSGGELARTVFARVLAQTTQVVLLDEPTAALDLRHQEAIMACALRLARQGSLVLVVLHDLSLAARYSDRVVVFHHGRLYAEGTPHDVLTPSLVGQVYHHDVVVINHPVTGRPLVVPL</sequence>
<evidence type="ECO:0000313" key="6">
    <source>
        <dbReference type="EMBL" id="PHJ27928.1"/>
    </source>
</evidence>
<keyword evidence="1" id="KW-0813">Transport</keyword>
<dbReference type="Proteomes" id="UP000223982">
    <property type="component" value="Unassembled WGS sequence"/>
</dbReference>
<feature type="domain" description="ABC transporter" evidence="5">
    <location>
        <begin position="1"/>
        <end position="228"/>
    </location>
</feature>
<evidence type="ECO:0000259" key="5">
    <source>
        <dbReference type="PROSITE" id="PS50893"/>
    </source>
</evidence>
<dbReference type="GO" id="GO:0005524">
    <property type="term" value="F:ATP binding"/>
    <property type="evidence" value="ECO:0007669"/>
    <property type="project" value="UniProtKB-KW"/>
</dbReference>
<dbReference type="Pfam" id="PF00005">
    <property type="entry name" value="ABC_tran"/>
    <property type="match status" value="1"/>
</dbReference>
<evidence type="ECO:0000256" key="4">
    <source>
        <dbReference type="ARBA" id="ARBA00022967"/>
    </source>
</evidence>
<dbReference type="InterPro" id="IPR003593">
    <property type="entry name" value="AAA+_ATPase"/>
</dbReference>
<dbReference type="PANTHER" id="PTHR42794">
    <property type="entry name" value="HEMIN IMPORT ATP-BINDING PROTEIN HMUV"/>
    <property type="match status" value="1"/>
</dbReference>
<organism evidence="6 7">
    <name type="scientific">Cutibacterium acnes</name>
    <name type="common">Propionibacterium acnes</name>
    <dbReference type="NCBI Taxonomy" id="1747"/>
    <lineage>
        <taxon>Bacteria</taxon>
        <taxon>Bacillati</taxon>
        <taxon>Actinomycetota</taxon>
        <taxon>Actinomycetes</taxon>
        <taxon>Propionibacteriales</taxon>
        <taxon>Propionibacteriaceae</taxon>
        <taxon>Cutibacterium</taxon>
    </lineage>
</organism>
<dbReference type="EMBL" id="LKVB01000003">
    <property type="protein sequence ID" value="PHJ27928.1"/>
    <property type="molecule type" value="Genomic_DNA"/>
</dbReference>
<evidence type="ECO:0000256" key="2">
    <source>
        <dbReference type="ARBA" id="ARBA00022741"/>
    </source>
</evidence>
<keyword evidence="4" id="KW-1278">Translocase</keyword>
<keyword evidence="2" id="KW-0547">Nucleotide-binding</keyword>
<keyword evidence="3 6" id="KW-0067">ATP-binding</keyword>
<name>A0AA44U5Q7_CUTAC</name>
<proteinExistence type="predicted"/>
<protein>
    <submittedName>
        <fullName evidence="6">Heme ABC transporter ATP-binding protein</fullName>
    </submittedName>
</protein>
<dbReference type="Gene3D" id="3.40.50.300">
    <property type="entry name" value="P-loop containing nucleotide triphosphate hydrolases"/>
    <property type="match status" value="1"/>
</dbReference>
<dbReference type="PANTHER" id="PTHR42794:SF1">
    <property type="entry name" value="HEMIN IMPORT ATP-BINDING PROTEIN HMUV"/>
    <property type="match status" value="1"/>
</dbReference>
<evidence type="ECO:0000256" key="1">
    <source>
        <dbReference type="ARBA" id="ARBA00022448"/>
    </source>
</evidence>
<accession>A0AA44U5Q7</accession>
<dbReference type="SMART" id="SM00382">
    <property type="entry name" value="AAA"/>
    <property type="match status" value="1"/>
</dbReference>
<dbReference type="CDD" id="cd03214">
    <property type="entry name" value="ABC_Iron-Siderophores_B12_Hemin"/>
    <property type="match status" value="1"/>
</dbReference>
<dbReference type="AlphaFoldDB" id="A0AA44U5Q7"/>
<evidence type="ECO:0000313" key="7">
    <source>
        <dbReference type="Proteomes" id="UP000223982"/>
    </source>
</evidence>
<dbReference type="GO" id="GO:0016887">
    <property type="term" value="F:ATP hydrolysis activity"/>
    <property type="evidence" value="ECO:0007669"/>
    <property type="project" value="InterPro"/>
</dbReference>
<reference evidence="6 7" key="1">
    <citation type="submission" date="2017-02" db="EMBL/GenBank/DDBJ databases">
        <title>Prevalence of linear plasmids in Propionibacterium acnes isolates obtained from cancerous prostatic tissue.</title>
        <authorList>
            <person name="Davidsson S."/>
            <person name="Bruggemann H."/>
        </authorList>
    </citation>
    <scope>NUCLEOTIDE SEQUENCE [LARGE SCALE GENOMIC DNA]</scope>
    <source>
        <strain evidence="6 7">09-9</strain>
    </source>
</reference>
<evidence type="ECO:0000256" key="3">
    <source>
        <dbReference type="ARBA" id="ARBA00022840"/>
    </source>
</evidence>
<dbReference type="KEGG" id="cacn:RN83_03950"/>
<dbReference type="SUPFAM" id="SSF52540">
    <property type="entry name" value="P-loop containing nucleoside triphosphate hydrolases"/>
    <property type="match status" value="1"/>
</dbReference>
<dbReference type="PROSITE" id="PS50893">
    <property type="entry name" value="ABC_TRANSPORTER_2"/>
    <property type="match status" value="1"/>
</dbReference>
<dbReference type="InterPro" id="IPR027417">
    <property type="entry name" value="P-loop_NTPase"/>
</dbReference>
<comment type="caution">
    <text evidence="6">The sequence shown here is derived from an EMBL/GenBank/DDBJ whole genome shotgun (WGS) entry which is preliminary data.</text>
</comment>